<protein>
    <recommendedName>
        <fullName evidence="2">CorA-like transporter domain-containing protein</fullName>
    </recommendedName>
</protein>
<sequence>MTELFPAEGSYDPYTFDIAHFERLLSDNCGRIFVSDDEVQVKVIEVGHRDHIFTNVTDLQAHLETSSFRGTRIILIPQRYSWDRLTISEAGIRLLLNHFHAFPAIIDVLSAFGRLTSESSDSLGGCYSWKHDHVSEFCYLIKNVEQHGRENSEEPWSIRQLGVYHRHDSGQETDTFIILNPMTSFQQRLKDAQIKHKTVPTWRDIHMLALSHATWQWRWYLSFWESQLNQLISKAHVSRVEGRRKTDKMPVLSIEYSDFQDVQVIHDRMNVAKYVLDSNARICKKYERCFQGTLKLEMLLEELELQGARVDKLLERTRSGSGLMQEIISFRGLDSLKVSSENSNQMAQLAGEDSSNMLKLTTKAQRDSETLKKITILTMVYLPASFVAQFLSMGYLKVNSTKHPASLNFASEMWIFAFLTLVLFAITFALWWYLDTATAMGSIRTKWWRRQPREKLANEKV</sequence>
<feature type="transmembrane region" description="Helical" evidence="1">
    <location>
        <begin position="374"/>
        <end position="393"/>
    </location>
</feature>
<dbReference type="AlphaFoldDB" id="A0A9P4QRH6"/>
<keyword evidence="4" id="KW-1185">Reference proteome</keyword>
<gene>
    <name evidence="3" type="ORF">EJ04DRAFT_567846</name>
</gene>
<evidence type="ECO:0000313" key="3">
    <source>
        <dbReference type="EMBL" id="KAF2730345.1"/>
    </source>
</evidence>
<evidence type="ECO:0000313" key="4">
    <source>
        <dbReference type="Proteomes" id="UP000799444"/>
    </source>
</evidence>
<dbReference type="Pfam" id="PF26616">
    <property type="entry name" value="CorA-like"/>
    <property type="match status" value="2"/>
</dbReference>
<dbReference type="InterPro" id="IPR058257">
    <property type="entry name" value="CorA-like_dom"/>
</dbReference>
<evidence type="ECO:0000259" key="2">
    <source>
        <dbReference type="Pfam" id="PF26616"/>
    </source>
</evidence>
<comment type="caution">
    <text evidence="3">The sequence shown here is derived from an EMBL/GenBank/DDBJ whole genome shotgun (WGS) entry which is preliminary data.</text>
</comment>
<reference evidence="3" key="1">
    <citation type="journal article" date="2020" name="Stud. Mycol.">
        <title>101 Dothideomycetes genomes: a test case for predicting lifestyles and emergence of pathogens.</title>
        <authorList>
            <person name="Haridas S."/>
            <person name="Albert R."/>
            <person name="Binder M."/>
            <person name="Bloem J."/>
            <person name="Labutti K."/>
            <person name="Salamov A."/>
            <person name="Andreopoulos B."/>
            <person name="Baker S."/>
            <person name="Barry K."/>
            <person name="Bills G."/>
            <person name="Bluhm B."/>
            <person name="Cannon C."/>
            <person name="Castanera R."/>
            <person name="Culley D."/>
            <person name="Daum C."/>
            <person name="Ezra D."/>
            <person name="Gonzalez J."/>
            <person name="Henrissat B."/>
            <person name="Kuo A."/>
            <person name="Liang C."/>
            <person name="Lipzen A."/>
            <person name="Lutzoni F."/>
            <person name="Magnuson J."/>
            <person name="Mondo S."/>
            <person name="Nolan M."/>
            <person name="Ohm R."/>
            <person name="Pangilinan J."/>
            <person name="Park H.-J."/>
            <person name="Ramirez L."/>
            <person name="Alfaro M."/>
            <person name="Sun H."/>
            <person name="Tritt A."/>
            <person name="Yoshinaga Y."/>
            <person name="Zwiers L.-H."/>
            <person name="Turgeon B."/>
            <person name="Goodwin S."/>
            <person name="Spatafora J."/>
            <person name="Crous P."/>
            <person name="Grigoriev I."/>
        </authorList>
    </citation>
    <scope>NUCLEOTIDE SEQUENCE</scope>
    <source>
        <strain evidence="3">CBS 125425</strain>
    </source>
</reference>
<organism evidence="3 4">
    <name type="scientific">Polyplosphaeria fusca</name>
    <dbReference type="NCBI Taxonomy" id="682080"/>
    <lineage>
        <taxon>Eukaryota</taxon>
        <taxon>Fungi</taxon>
        <taxon>Dikarya</taxon>
        <taxon>Ascomycota</taxon>
        <taxon>Pezizomycotina</taxon>
        <taxon>Dothideomycetes</taxon>
        <taxon>Pleosporomycetidae</taxon>
        <taxon>Pleosporales</taxon>
        <taxon>Tetraplosphaeriaceae</taxon>
        <taxon>Polyplosphaeria</taxon>
    </lineage>
</organism>
<dbReference type="OrthoDB" id="5396681at2759"/>
<name>A0A9P4QRH6_9PLEO</name>
<evidence type="ECO:0000256" key="1">
    <source>
        <dbReference type="SAM" id="Phobius"/>
    </source>
</evidence>
<feature type="transmembrane region" description="Helical" evidence="1">
    <location>
        <begin position="413"/>
        <end position="434"/>
    </location>
</feature>
<keyword evidence="1" id="KW-1133">Transmembrane helix</keyword>
<keyword evidence="1" id="KW-0812">Transmembrane</keyword>
<feature type="domain" description="CorA-like transporter" evidence="2">
    <location>
        <begin position="19"/>
        <end position="116"/>
    </location>
</feature>
<dbReference type="Proteomes" id="UP000799444">
    <property type="component" value="Unassembled WGS sequence"/>
</dbReference>
<dbReference type="EMBL" id="ML996220">
    <property type="protein sequence ID" value="KAF2730345.1"/>
    <property type="molecule type" value="Genomic_DNA"/>
</dbReference>
<accession>A0A9P4QRH6</accession>
<proteinExistence type="predicted"/>
<keyword evidence="1" id="KW-0472">Membrane</keyword>
<dbReference type="Gene3D" id="1.20.58.340">
    <property type="entry name" value="Magnesium transport protein CorA, transmembrane region"/>
    <property type="match status" value="1"/>
</dbReference>
<feature type="domain" description="CorA-like transporter" evidence="2">
    <location>
        <begin position="136"/>
        <end position="235"/>
    </location>
</feature>